<name>M2T5E6_COCH5</name>
<evidence type="ECO:0000313" key="1">
    <source>
        <dbReference type="EMBL" id="EMD92795.1"/>
    </source>
</evidence>
<dbReference type="AlphaFoldDB" id="M2T5E6"/>
<evidence type="ECO:0000313" key="2">
    <source>
        <dbReference type="Proteomes" id="UP000016936"/>
    </source>
</evidence>
<keyword evidence="2" id="KW-1185">Reference proteome</keyword>
<dbReference type="Proteomes" id="UP000016936">
    <property type="component" value="Unassembled WGS sequence"/>
</dbReference>
<sequence length="55" mass="6023">CDPVPSLKRGSLRLFTSGGGQLDGNVVLPCAYYSCWQRHPWKTVSILTAESELAN</sequence>
<organism evidence="1 2">
    <name type="scientific">Cochliobolus heterostrophus (strain C5 / ATCC 48332 / race O)</name>
    <name type="common">Southern corn leaf blight fungus</name>
    <name type="synonym">Bipolaris maydis</name>
    <dbReference type="NCBI Taxonomy" id="701091"/>
    <lineage>
        <taxon>Eukaryota</taxon>
        <taxon>Fungi</taxon>
        <taxon>Dikarya</taxon>
        <taxon>Ascomycota</taxon>
        <taxon>Pezizomycotina</taxon>
        <taxon>Dothideomycetes</taxon>
        <taxon>Pleosporomycetidae</taxon>
        <taxon>Pleosporales</taxon>
        <taxon>Pleosporineae</taxon>
        <taxon>Pleosporaceae</taxon>
        <taxon>Bipolaris</taxon>
    </lineage>
</organism>
<reference evidence="2" key="2">
    <citation type="journal article" date="2013" name="PLoS Genet.">
        <title>Comparative genome structure, secondary metabolite, and effector coding capacity across Cochliobolus pathogens.</title>
        <authorList>
            <person name="Condon B.J."/>
            <person name="Leng Y."/>
            <person name="Wu D."/>
            <person name="Bushley K.E."/>
            <person name="Ohm R.A."/>
            <person name="Otillar R."/>
            <person name="Martin J."/>
            <person name="Schackwitz W."/>
            <person name="Grimwood J."/>
            <person name="MohdZainudin N."/>
            <person name="Xue C."/>
            <person name="Wang R."/>
            <person name="Manning V.A."/>
            <person name="Dhillon B."/>
            <person name="Tu Z.J."/>
            <person name="Steffenson B.J."/>
            <person name="Salamov A."/>
            <person name="Sun H."/>
            <person name="Lowry S."/>
            <person name="LaButti K."/>
            <person name="Han J."/>
            <person name="Copeland A."/>
            <person name="Lindquist E."/>
            <person name="Barry K."/>
            <person name="Schmutz J."/>
            <person name="Baker S.E."/>
            <person name="Ciuffetti L.M."/>
            <person name="Grigoriev I.V."/>
            <person name="Zhong S."/>
            <person name="Turgeon B.G."/>
        </authorList>
    </citation>
    <scope>NUCLEOTIDE SEQUENCE [LARGE SCALE GENOMIC DNA]</scope>
    <source>
        <strain evidence="2">C5 / ATCC 48332 / race O</strain>
    </source>
</reference>
<protein>
    <submittedName>
        <fullName evidence="1">Uncharacterized protein</fullName>
    </submittedName>
</protein>
<dbReference type="HOGENOM" id="CLU_3037863_0_0_1"/>
<proteinExistence type="predicted"/>
<accession>M2T5E6</accession>
<reference evidence="1 2" key="1">
    <citation type="journal article" date="2012" name="PLoS Pathog.">
        <title>Diverse lifestyles and strategies of plant pathogenesis encoded in the genomes of eighteen Dothideomycetes fungi.</title>
        <authorList>
            <person name="Ohm R.A."/>
            <person name="Feau N."/>
            <person name="Henrissat B."/>
            <person name="Schoch C.L."/>
            <person name="Horwitz B.A."/>
            <person name="Barry K.W."/>
            <person name="Condon B.J."/>
            <person name="Copeland A.C."/>
            <person name="Dhillon B."/>
            <person name="Glaser F."/>
            <person name="Hesse C.N."/>
            <person name="Kosti I."/>
            <person name="LaButti K."/>
            <person name="Lindquist E.A."/>
            <person name="Lucas S."/>
            <person name="Salamov A.A."/>
            <person name="Bradshaw R.E."/>
            <person name="Ciuffetti L."/>
            <person name="Hamelin R.C."/>
            <person name="Kema G.H.J."/>
            <person name="Lawrence C."/>
            <person name="Scott J.A."/>
            <person name="Spatafora J.W."/>
            <person name="Turgeon B.G."/>
            <person name="de Wit P.J.G.M."/>
            <person name="Zhong S."/>
            <person name="Goodwin S.B."/>
            <person name="Grigoriev I.V."/>
        </authorList>
    </citation>
    <scope>NUCLEOTIDE SEQUENCE [LARGE SCALE GENOMIC DNA]</scope>
    <source>
        <strain evidence="2">C5 / ATCC 48332 / race O</strain>
    </source>
</reference>
<gene>
    <name evidence="1" type="ORF">COCHEDRAFT_1020753</name>
</gene>
<dbReference type="EMBL" id="KB445574">
    <property type="protein sequence ID" value="EMD92795.1"/>
    <property type="molecule type" value="Genomic_DNA"/>
</dbReference>
<feature type="non-terminal residue" evidence="1">
    <location>
        <position position="1"/>
    </location>
</feature>